<evidence type="ECO:0000256" key="8">
    <source>
        <dbReference type="ARBA" id="ARBA00023136"/>
    </source>
</evidence>
<dbReference type="Pfam" id="PF00005">
    <property type="entry name" value="ABC_tran"/>
    <property type="match status" value="1"/>
</dbReference>
<keyword evidence="4" id="KW-0547">Nucleotide-binding</keyword>
<evidence type="ECO:0000313" key="10">
    <source>
        <dbReference type="EMBL" id="CAD7289073.1"/>
    </source>
</evidence>
<accession>A0ABM8Q8F6</accession>
<comment type="caution">
    <text evidence="10">The sequence shown here is derived from an EMBL/GenBank/DDBJ whole genome shotgun (WGS) entry which is preliminary data.</text>
</comment>
<evidence type="ECO:0000259" key="9">
    <source>
        <dbReference type="PROSITE" id="PS50893"/>
    </source>
</evidence>
<dbReference type="PROSITE" id="PS00211">
    <property type="entry name" value="ABC_TRANSPORTER_1"/>
    <property type="match status" value="1"/>
</dbReference>
<dbReference type="InterPro" id="IPR050093">
    <property type="entry name" value="ABC_SmlMolc_Importer"/>
</dbReference>
<sequence>MIKIDIKKRLNGANGEFVLNANLQINRGEFVCLYGKSGSGKTTILRLLAGFETPDSGEIVVNGVKFYSGSKSLPPQKRNIGYLFQDYALFDNMSVYKNLLYAKNDTKKADELLYKMDLALLKNAKIQKLSGGQKQRVALARALMRDPEILLLDEPLSALDIKTRENLQEYLAKIHAQHNISIILVSHDVAEIYRLCERVYVVDDGKIQSALSPKELFLKQLGSQKLAFNAKILELNESDSVSVAIVLVANQLCKVVLSQTEADGLRVGDDVMLSAKAFAMSLKKLSKF</sequence>
<dbReference type="SMART" id="SM00382">
    <property type="entry name" value="AAA"/>
    <property type="match status" value="1"/>
</dbReference>
<keyword evidence="6" id="KW-0408">Iron</keyword>
<dbReference type="InterPro" id="IPR003593">
    <property type="entry name" value="AAA+_ATPase"/>
</dbReference>
<evidence type="ECO:0000313" key="11">
    <source>
        <dbReference type="Proteomes" id="UP000789803"/>
    </source>
</evidence>
<keyword evidence="1" id="KW-0813">Transport</keyword>
<reference evidence="10 11" key="1">
    <citation type="submission" date="2020-11" db="EMBL/GenBank/DDBJ databases">
        <authorList>
            <person name="Peeters C."/>
        </authorList>
    </citation>
    <scope>NUCLEOTIDE SEQUENCE [LARGE SCALE GENOMIC DNA]</scope>
    <source>
        <strain evidence="10 11">LMG 7974</strain>
    </source>
</reference>
<dbReference type="SUPFAM" id="SSF52540">
    <property type="entry name" value="P-loop containing nucleoside triphosphate hydrolases"/>
    <property type="match status" value="1"/>
</dbReference>
<name>A0ABM8Q8F6_9BACT</name>
<proteinExistence type="predicted"/>
<keyword evidence="8" id="KW-0472">Membrane</keyword>
<evidence type="ECO:0000256" key="1">
    <source>
        <dbReference type="ARBA" id="ARBA00022448"/>
    </source>
</evidence>
<dbReference type="PANTHER" id="PTHR42781">
    <property type="entry name" value="SPERMIDINE/PUTRESCINE IMPORT ATP-BINDING PROTEIN POTA"/>
    <property type="match status" value="1"/>
</dbReference>
<evidence type="ECO:0000256" key="7">
    <source>
        <dbReference type="ARBA" id="ARBA00023065"/>
    </source>
</evidence>
<organism evidence="10 11">
    <name type="scientific">Campylobacter majalis</name>
    <dbReference type="NCBI Taxonomy" id="2790656"/>
    <lineage>
        <taxon>Bacteria</taxon>
        <taxon>Pseudomonadati</taxon>
        <taxon>Campylobacterota</taxon>
        <taxon>Epsilonproteobacteria</taxon>
        <taxon>Campylobacterales</taxon>
        <taxon>Campylobacteraceae</taxon>
        <taxon>Campylobacter</taxon>
    </lineage>
</organism>
<dbReference type="Gene3D" id="3.40.50.300">
    <property type="entry name" value="P-loop containing nucleotide triphosphate hydrolases"/>
    <property type="match status" value="1"/>
</dbReference>
<keyword evidence="5 10" id="KW-0067">ATP-binding</keyword>
<evidence type="ECO:0000256" key="4">
    <source>
        <dbReference type="ARBA" id="ARBA00022741"/>
    </source>
</evidence>
<dbReference type="RefSeq" id="WP_229933121.1">
    <property type="nucleotide sequence ID" value="NZ_CAJHOF010000012.1"/>
</dbReference>
<dbReference type="PROSITE" id="PS50893">
    <property type="entry name" value="ABC_TRANSPORTER_2"/>
    <property type="match status" value="1"/>
</dbReference>
<protein>
    <submittedName>
        <fullName evidence="10">Vitamin B12 import ATP-binding protein BtuD</fullName>
    </submittedName>
</protein>
<dbReference type="InterPro" id="IPR017871">
    <property type="entry name" value="ABC_transporter-like_CS"/>
</dbReference>
<feature type="domain" description="ABC transporter" evidence="9">
    <location>
        <begin position="1"/>
        <end position="229"/>
    </location>
</feature>
<dbReference type="EMBL" id="CAJHOF010000012">
    <property type="protein sequence ID" value="CAD7289073.1"/>
    <property type="molecule type" value="Genomic_DNA"/>
</dbReference>
<dbReference type="InterPro" id="IPR027417">
    <property type="entry name" value="P-loop_NTPase"/>
</dbReference>
<dbReference type="InterPro" id="IPR003439">
    <property type="entry name" value="ABC_transporter-like_ATP-bd"/>
</dbReference>
<dbReference type="CDD" id="cd03259">
    <property type="entry name" value="ABC_Carb_Solutes_like"/>
    <property type="match status" value="1"/>
</dbReference>
<evidence type="ECO:0000256" key="3">
    <source>
        <dbReference type="ARBA" id="ARBA00022496"/>
    </source>
</evidence>
<keyword evidence="3" id="KW-0410">Iron transport</keyword>
<evidence type="ECO:0000256" key="5">
    <source>
        <dbReference type="ARBA" id="ARBA00022840"/>
    </source>
</evidence>
<dbReference type="GO" id="GO:0005524">
    <property type="term" value="F:ATP binding"/>
    <property type="evidence" value="ECO:0007669"/>
    <property type="project" value="UniProtKB-KW"/>
</dbReference>
<keyword evidence="2" id="KW-1003">Cell membrane</keyword>
<dbReference type="PANTHER" id="PTHR42781:SF4">
    <property type="entry name" value="SPERMIDINE_PUTRESCINE IMPORT ATP-BINDING PROTEIN POTA"/>
    <property type="match status" value="1"/>
</dbReference>
<gene>
    <name evidence="10" type="primary">btuD_3</name>
    <name evidence="10" type="ORF">LMG7974_01329</name>
</gene>
<keyword evidence="11" id="KW-1185">Reference proteome</keyword>
<dbReference type="InterPro" id="IPR015853">
    <property type="entry name" value="ABC_transpr_FbpC"/>
</dbReference>
<evidence type="ECO:0000256" key="2">
    <source>
        <dbReference type="ARBA" id="ARBA00022475"/>
    </source>
</evidence>
<evidence type="ECO:0000256" key="6">
    <source>
        <dbReference type="ARBA" id="ARBA00023004"/>
    </source>
</evidence>
<keyword evidence="7" id="KW-0406">Ion transport</keyword>
<dbReference type="Proteomes" id="UP000789803">
    <property type="component" value="Unassembled WGS sequence"/>
</dbReference>